<feature type="domain" description="Metallo-beta-lactamase" evidence="5">
    <location>
        <begin position="70"/>
        <end position="280"/>
    </location>
</feature>
<dbReference type="PANTHER" id="PTHR42978">
    <property type="entry name" value="QUORUM-QUENCHING LACTONASE YTNP-RELATED-RELATED"/>
    <property type="match status" value="1"/>
</dbReference>
<dbReference type="SMART" id="SM00849">
    <property type="entry name" value="Lactamase_B"/>
    <property type="match status" value="1"/>
</dbReference>
<dbReference type="RefSeq" id="WP_344715585.1">
    <property type="nucleotide sequence ID" value="NZ_BAAAWH010000001.1"/>
</dbReference>
<accession>A0ABV5T3K1</accession>
<name>A0ABV5T3K1_9MICO</name>
<keyword evidence="7" id="KW-1185">Reference proteome</keyword>
<organism evidence="6 7">
    <name type="scientific">Microbacterium terregens</name>
    <dbReference type="NCBI Taxonomy" id="69363"/>
    <lineage>
        <taxon>Bacteria</taxon>
        <taxon>Bacillati</taxon>
        <taxon>Actinomycetota</taxon>
        <taxon>Actinomycetes</taxon>
        <taxon>Micrococcales</taxon>
        <taxon>Microbacteriaceae</taxon>
        <taxon>Microbacterium</taxon>
    </lineage>
</organism>
<evidence type="ECO:0000256" key="4">
    <source>
        <dbReference type="ARBA" id="ARBA00022833"/>
    </source>
</evidence>
<evidence type="ECO:0000313" key="6">
    <source>
        <dbReference type="EMBL" id="MFB9647174.1"/>
    </source>
</evidence>
<dbReference type="InterPro" id="IPR001279">
    <property type="entry name" value="Metallo-B-lactamas"/>
</dbReference>
<sequence length="307" mass="33774">MTIPPSASAPGSREPIRRIQVGDAEVYPLVQLRYRVDPARFFPEITQWCVDRDAWYWQEPYIVGGALAIDMGAFLVRTAERTILVDAGIGNDKRRPNPVFDRRRDTWIDALARTGTSLEEVDTVLFTHLHVDHVGFATSLRGGEWTPTFPHATYHTTAAELAYWQSTGAEEEVARLGDYIGDSILPLADAGRLQLSSPDARISEHVRLVPAAGHTPGNVCIELQSAGRRAVFSGDMIHHALQLAFPARSTDYCVDQEEATSARLDLLAGMGPDDLLFPAHFPGCVPGRVVAHDDGTFGYDPEWGEAV</sequence>
<dbReference type="EMBL" id="JBHMBE010000007">
    <property type="protein sequence ID" value="MFB9647174.1"/>
    <property type="molecule type" value="Genomic_DNA"/>
</dbReference>
<reference evidence="6 7" key="1">
    <citation type="submission" date="2024-09" db="EMBL/GenBank/DDBJ databases">
        <authorList>
            <person name="Sun Q."/>
            <person name="Mori K."/>
        </authorList>
    </citation>
    <scope>NUCLEOTIDE SEQUENCE [LARGE SCALE GENOMIC DNA]</scope>
    <source>
        <strain evidence="6 7">JCM 1342</strain>
    </source>
</reference>
<dbReference type="PANTHER" id="PTHR42978:SF6">
    <property type="entry name" value="QUORUM-QUENCHING LACTONASE YTNP-RELATED"/>
    <property type="match status" value="1"/>
</dbReference>
<evidence type="ECO:0000313" key="7">
    <source>
        <dbReference type="Proteomes" id="UP001589611"/>
    </source>
</evidence>
<dbReference type="Pfam" id="PF00753">
    <property type="entry name" value="Lactamase_B"/>
    <property type="match status" value="1"/>
</dbReference>
<comment type="caution">
    <text evidence="6">The sequence shown here is derived from an EMBL/GenBank/DDBJ whole genome shotgun (WGS) entry which is preliminary data.</text>
</comment>
<evidence type="ECO:0000256" key="3">
    <source>
        <dbReference type="ARBA" id="ARBA00022801"/>
    </source>
</evidence>
<gene>
    <name evidence="6" type="ORF">ACFFPJ_15360</name>
</gene>
<comment type="similarity">
    <text evidence="1">Belongs to the metallo-beta-lactamase superfamily.</text>
</comment>
<evidence type="ECO:0000256" key="1">
    <source>
        <dbReference type="ARBA" id="ARBA00007749"/>
    </source>
</evidence>
<evidence type="ECO:0000256" key="2">
    <source>
        <dbReference type="ARBA" id="ARBA00022723"/>
    </source>
</evidence>
<keyword evidence="4" id="KW-0862">Zinc</keyword>
<dbReference type="CDD" id="cd16277">
    <property type="entry name" value="metallo-hydrolase-like_MBL-fold"/>
    <property type="match status" value="1"/>
</dbReference>
<dbReference type="Proteomes" id="UP001589611">
    <property type="component" value="Unassembled WGS sequence"/>
</dbReference>
<dbReference type="InterPro" id="IPR036866">
    <property type="entry name" value="RibonucZ/Hydroxyglut_hydro"/>
</dbReference>
<dbReference type="SUPFAM" id="SSF56281">
    <property type="entry name" value="Metallo-hydrolase/oxidoreductase"/>
    <property type="match status" value="1"/>
</dbReference>
<dbReference type="Gene3D" id="3.60.15.10">
    <property type="entry name" value="Ribonuclease Z/Hydroxyacylglutathione hydrolase-like"/>
    <property type="match status" value="1"/>
</dbReference>
<keyword evidence="3" id="KW-0378">Hydrolase</keyword>
<keyword evidence="2" id="KW-0479">Metal-binding</keyword>
<proteinExistence type="inferred from homology"/>
<protein>
    <submittedName>
        <fullName evidence="6">MBL fold metallo-hydrolase</fullName>
    </submittedName>
</protein>
<dbReference type="InterPro" id="IPR051013">
    <property type="entry name" value="MBL_superfamily_lactonases"/>
</dbReference>
<evidence type="ECO:0000259" key="5">
    <source>
        <dbReference type="SMART" id="SM00849"/>
    </source>
</evidence>